<dbReference type="VEuPathDB" id="TrichDB:TVAGG3_0239530"/>
<organism evidence="3 4">
    <name type="scientific">Trichomonas vaginalis (strain ATCC PRA-98 / G3)</name>
    <dbReference type="NCBI Taxonomy" id="412133"/>
    <lineage>
        <taxon>Eukaryota</taxon>
        <taxon>Metamonada</taxon>
        <taxon>Parabasalia</taxon>
        <taxon>Trichomonadida</taxon>
        <taxon>Trichomonadidae</taxon>
        <taxon>Trichomonas</taxon>
    </lineage>
</organism>
<dbReference type="VEuPathDB" id="TrichDB:TVAG_061670"/>
<feature type="transmembrane region" description="Helical" evidence="2">
    <location>
        <begin position="241"/>
        <end position="261"/>
    </location>
</feature>
<keyword evidence="4" id="KW-1185">Reference proteome</keyword>
<sequence>MGIQDNPPKNGNFYFPSDYFAALTAYYRGDDATQGTLRINNPDMPRPDFVAIPPPGYIDYTLVPLVWTFQSPKIDRNNVTYRAYINGTLLEPDSRFPYGGYQDMGDWSTTDGARFTRKVGFDTNWHSEGMSNPYLPYPGTKIRVEVESNGYSWEYETLVVDCEHPPTPVPTPGITPVESPALTPIPSPSSIETPAPMPISNPIQSPTASPKNDPLTSSGNVSSQNGKNANQKKTTKLGLEVGIPAAVIVLAAIGVGIFILISKGLIGHHPSAPSDEEGIDV</sequence>
<dbReference type="EMBL" id="DS113322">
    <property type="protein sequence ID" value="EAY11263.1"/>
    <property type="molecule type" value="Genomic_DNA"/>
</dbReference>
<reference evidence="3" key="2">
    <citation type="journal article" date="2007" name="Science">
        <title>Draft genome sequence of the sexually transmitted pathogen Trichomonas vaginalis.</title>
        <authorList>
            <person name="Carlton J.M."/>
            <person name="Hirt R.P."/>
            <person name="Silva J.C."/>
            <person name="Delcher A.L."/>
            <person name="Schatz M."/>
            <person name="Zhao Q."/>
            <person name="Wortman J.R."/>
            <person name="Bidwell S.L."/>
            <person name="Alsmark U.C.M."/>
            <person name="Besteiro S."/>
            <person name="Sicheritz-Ponten T."/>
            <person name="Noel C.J."/>
            <person name="Dacks J.B."/>
            <person name="Foster P.G."/>
            <person name="Simillion C."/>
            <person name="Van de Peer Y."/>
            <person name="Miranda-Saavedra D."/>
            <person name="Barton G.J."/>
            <person name="Westrop G.D."/>
            <person name="Mueller S."/>
            <person name="Dessi D."/>
            <person name="Fiori P.L."/>
            <person name="Ren Q."/>
            <person name="Paulsen I."/>
            <person name="Zhang H."/>
            <person name="Bastida-Corcuera F.D."/>
            <person name="Simoes-Barbosa A."/>
            <person name="Brown M.T."/>
            <person name="Hayes R.D."/>
            <person name="Mukherjee M."/>
            <person name="Okumura C.Y."/>
            <person name="Schneider R."/>
            <person name="Smith A.J."/>
            <person name="Vanacova S."/>
            <person name="Villalvazo M."/>
            <person name="Haas B.J."/>
            <person name="Pertea M."/>
            <person name="Feldblyum T.V."/>
            <person name="Utterback T.R."/>
            <person name="Shu C.L."/>
            <person name="Osoegawa K."/>
            <person name="de Jong P.J."/>
            <person name="Hrdy I."/>
            <person name="Horvathova L."/>
            <person name="Zubacova Z."/>
            <person name="Dolezal P."/>
            <person name="Malik S.B."/>
            <person name="Logsdon J.M. Jr."/>
            <person name="Henze K."/>
            <person name="Gupta A."/>
            <person name="Wang C.C."/>
            <person name="Dunne R.L."/>
            <person name="Upcroft J.A."/>
            <person name="Upcroft P."/>
            <person name="White O."/>
            <person name="Salzberg S.L."/>
            <person name="Tang P."/>
            <person name="Chiu C.-H."/>
            <person name="Lee Y.-S."/>
            <person name="Embley T.M."/>
            <person name="Coombs G.H."/>
            <person name="Mottram J.C."/>
            <person name="Tachezy J."/>
            <person name="Fraser-Liggett C.M."/>
            <person name="Johnson P.J."/>
        </authorList>
    </citation>
    <scope>NUCLEOTIDE SEQUENCE [LARGE SCALE GENOMIC DNA]</scope>
    <source>
        <strain evidence="3">G3</strain>
    </source>
</reference>
<reference evidence="3" key="1">
    <citation type="submission" date="2006-10" db="EMBL/GenBank/DDBJ databases">
        <authorList>
            <person name="Amadeo P."/>
            <person name="Zhao Q."/>
            <person name="Wortman J."/>
            <person name="Fraser-Liggett C."/>
            <person name="Carlton J."/>
        </authorList>
    </citation>
    <scope>NUCLEOTIDE SEQUENCE</scope>
    <source>
        <strain evidence="3">G3</strain>
    </source>
</reference>
<keyword evidence="2" id="KW-0472">Membrane</keyword>
<protein>
    <submittedName>
        <fullName evidence="3">Uncharacterized protein</fullName>
    </submittedName>
</protein>
<accession>A2E7T2</accession>
<dbReference type="KEGG" id="tva:4769216"/>
<evidence type="ECO:0000256" key="2">
    <source>
        <dbReference type="SAM" id="Phobius"/>
    </source>
</evidence>
<dbReference type="RefSeq" id="XP_001323486.1">
    <property type="nucleotide sequence ID" value="XM_001323451.1"/>
</dbReference>
<feature type="compositionally biased region" description="Polar residues" evidence="1">
    <location>
        <begin position="201"/>
        <end position="231"/>
    </location>
</feature>
<keyword evidence="2" id="KW-0812">Transmembrane</keyword>
<evidence type="ECO:0000313" key="3">
    <source>
        <dbReference type="EMBL" id="EAY11263.1"/>
    </source>
</evidence>
<gene>
    <name evidence="3" type="ORF">TVAG_061670</name>
</gene>
<proteinExistence type="predicted"/>
<dbReference type="Proteomes" id="UP000001542">
    <property type="component" value="Unassembled WGS sequence"/>
</dbReference>
<feature type="region of interest" description="Disordered" evidence="1">
    <location>
        <begin position="164"/>
        <end position="231"/>
    </location>
</feature>
<evidence type="ECO:0000256" key="1">
    <source>
        <dbReference type="SAM" id="MobiDB-lite"/>
    </source>
</evidence>
<evidence type="ECO:0000313" key="4">
    <source>
        <dbReference type="Proteomes" id="UP000001542"/>
    </source>
</evidence>
<name>A2E7T2_TRIV3</name>
<keyword evidence="2" id="KW-1133">Transmembrane helix</keyword>
<dbReference type="InParanoid" id="A2E7T2"/>
<dbReference type="AlphaFoldDB" id="A2E7T2"/>